<protein>
    <submittedName>
        <fullName evidence="1">Uncharacterized protein</fullName>
    </submittedName>
</protein>
<proteinExistence type="predicted"/>
<dbReference type="AlphaFoldDB" id="A0A166RMT8"/>
<reference evidence="1 2" key="1">
    <citation type="journal article" date="2016" name="Mol. Biol. Evol.">
        <title>Comparative Genomics of Early-Diverging Mushroom-Forming Fungi Provides Insights into the Origins of Lignocellulose Decay Capabilities.</title>
        <authorList>
            <person name="Nagy L.G."/>
            <person name="Riley R."/>
            <person name="Tritt A."/>
            <person name="Adam C."/>
            <person name="Daum C."/>
            <person name="Floudas D."/>
            <person name="Sun H."/>
            <person name="Yadav J.S."/>
            <person name="Pangilinan J."/>
            <person name="Larsson K.H."/>
            <person name="Matsuura K."/>
            <person name="Barry K."/>
            <person name="Labutti K."/>
            <person name="Kuo R."/>
            <person name="Ohm R.A."/>
            <person name="Bhattacharya S.S."/>
            <person name="Shirouzu T."/>
            <person name="Yoshinaga Y."/>
            <person name="Martin F.M."/>
            <person name="Grigoriev I.V."/>
            <person name="Hibbett D.S."/>
        </authorList>
    </citation>
    <scope>NUCLEOTIDE SEQUENCE [LARGE SCALE GENOMIC DNA]</scope>
    <source>
        <strain evidence="1 2">CBS 109695</strain>
    </source>
</reference>
<evidence type="ECO:0000313" key="2">
    <source>
        <dbReference type="Proteomes" id="UP000076532"/>
    </source>
</evidence>
<accession>A0A166RMT8</accession>
<sequence length="242" mass="25192">MALYLLVYSTIVHEVVEPPGSCKVHLVDRRERGRQGVLVLSVRPDTCGIHVVHRGDGRVLGVGKDPPLDVLATTPPVTTEGRNGYAAVVAIHVTASQGVGFSSLSAVPLENNAAVTGSSIGASPYGSEIAAPPPGSLSTSLTKLRRHSWSFYRISSRANKHPSGPSASRFKKLNGPGVICGVGRTRRPHKPASVLGPPSPPRALNHIPGADVGSVGHTVRVVGPVPIAPSLGIVLLVWSILV</sequence>
<organism evidence="1 2">
    <name type="scientific">Athelia psychrophila</name>
    <dbReference type="NCBI Taxonomy" id="1759441"/>
    <lineage>
        <taxon>Eukaryota</taxon>
        <taxon>Fungi</taxon>
        <taxon>Dikarya</taxon>
        <taxon>Basidiomycota</taxon>
        <taxon>Agaricomycotina</taxon>
        <taxon>Agaricomycetes</taxon>
        <taxon>Agaricomycetidae</taxon>
        <taxon>Atheliales</taxon>
        <taxon>Atheliaceae</taxon>
        <taxon>Athelia</taxon>
    </lineage>
</organism>
<gene>
    <name evidence="1" type="ORF">FIBSPDRAFT_885695</name>
</gene>
<dbReference type="Proteomes" id="UP000076532">
    <property type="component" value="Unassembled WGS sequence"/>
</dbReference>
<keyword evidence="2" id="KW-1185">Reference proteome</keyword>
<evidence type="ECO:0000313" key="1">
    <source>
        <dbReference type="EMBL" id="KZP28444.1"/>
    </source>
</evidence>
<name>A0A166RMT8_9AGAM</name>
<dbReference type="EMBL" id="KV417503">
    <property type="protein sequence ID" value="KZP28444.1"/>
    <property type="molecule type" value="Genomic_DNA"/>
</dbReference>